<dbReference type="InterPro" id="IPR058074">
    <property type="entry name" value="Bacteriocin-like"/>
</dbReference>
<name>A0A1M7BNS7_9FLAO</name>
<accession>A0A1M7BNS7</accession>
<sequence>MKNLKKLTRKQLERVNGAGEIKCVTTCFCFSDGEPYIGACNAKGVCC</sequence>
<dbReference type="STRING" id="1302687.SAMN05444267_102031"/>
<keyword evidence="2" id="KW-1185">Reference proteome</keyword>
<evidence type="ECO:0008006" key="3">
    <source>
        <dbReference type="Google" id="ProtNLM"/>
    </source>
</evidence>
<proteinExistence type="predicted"/>
<dbReference type="RefSeq" id="WP_175549609.1">
    <property type="nucleotide sequence ID" value="NZ_FRAV01000020.1"/>
</dbReference>
<organism evidence="1 2">
    <name type="scientific">Chryseobacterium polytrichastri</name>
    <dbReference type="NCBI Taxonomy" id="1302687"/>
    <lineage>
        <taxon>Bacteria</taxon>
        <taxon>Pseudomonadati</taxon>
        <taxon>Bacteroidota</taxon>
        <taxon>Flavobacteriia</taxon>
        <taxon>Flavobacteriales</taxon>
        <taxon>Weeksellaceae</taxon>
        <taxon>Chryseobacterium group</taxon>
        <taxon>Chryseobacterium</taxon>
    </lineage>
</organism>
<reference evidence="2" key="1">
    <citation type="submission" date="2016-11" db="EMBL/GenBank/DDBJ databases">
        <authorList>
            <person name="Varghese N."/>
            <person name="Submissions S."/>
        </authorList>
    </citation>
    <scope>NUCLEOTIDE SEQUENCE [LARGE SCALE GENOMIC DNA]</scope>
    <source>
        <strain evidence="2">DSM 26899</strain>
    </source>
</reference>
<dbReference type="NCBIfam" id="NF047798">
    <property type="entry name" value="leader_Chryseo"/>
    <property type="match status" value="1"/>
</dbReference>
<evidence type="ECO:0000313" key="1">
    <source>
        <dbReference type="EMBL" id="SHL56563.1"/>
    </source>
</evidence>
<dbReference type="AlphaFoldDB" id="A0A1M7BNS7"/>
<protein>
    <recommendedName>
        <fullName evidence="3">Bacteriocin-type signal sequence-containing protein</fullName>
    </recommendedName>
</protein>
<evidence type="ECO:0000313" key="2">
    <source>
        <dbReference type="Proteomes" id="UP000184364"/>
    </source>
</evidence>
<dbReference type="EMBL" id="FRAV01000020">
    <property type="protein sequence ID" value="SHL56563.1"/>
    <property type="molecule type" value="Genomic_DNA"/>
</dbReference>
<dbReference type="Proteomes" id="UP000184364">
    <property type="component" value="Unassembled WGS sequence"/>
</dbReference>
<gene>
    <name evidence="1" type="ORF">SAMN05444267_102031</name>
</gene>